<gene>
    <name evidence="1" type="ordered locus">Francci3_1003</name>
</gene>
<proteinExistence type="predicted"/>
<organism evidence="1 2">
    <name type="scientific">Frankia casuarinae (strain DSM 45818 / CECT 9043 / HFP020203 / CcI3)</name>
    <dbReference type="NCBI Taxonomy" id="106370"/>
    <lineage>
        <taxon>Bacteria</taxon>
        <taxon>Bacillati</taxon>
        <taxon>Actinomycetota</taxon>
        <taxon>Actinomycetes</taxon>
        <taxon>Frankiales</taxon>
        <taxon>Frankiaceae</taxon>
        <taxon>Frankia</taxon>
    </lineage>
</organism>
<dbReference type="eggNOG" id="COG2890">
    <property type="taxonomic scope" value="Bacteria"/>
</dbReference>
<evidence type="ECO:0000313" key="2">
    <source>
        <dbReference type="Proteomes" id="UP000001937"/>
    </source>
</evidence>
<dbReference type="Pfam" id="PF04672">
    <property type="entry name" value="Methyltransf_19"/>
    <property type="match status" value="1"/>
</dbReference>
<evidence type="ECO:0000313" key="1">
    <source>
        <dbReference type="EMBL" id="ABD10386.1"/>
    </source>
</evidence>
<dbReference type="AlphaFoldDB" id="Q2JEA6"/>
<accession>Q2JEA6</accession>
<dbReference type="PhylomeDB" id="Q2JEA6"/>
<protein>
    <recommendedName>
        <fullName evidence="3">S-adenosyl methyltransferase</fullName>
    </recommendedName>
</protein>
<dbReference type="Proteomes" id="UP000001937">
    <property type="component" value="Chromosome"/>
</dbReference>
<sequence length="274" mass="29228">MIMEELPEWAAGIDVNRPSAARMYDYALGGSHNFAVDREATRAAIEILPDALLIARSNRLFLHRAVRFLAAEAGITQFLDLGSGVPTVGNVHEIAEGVNPEARVVYVDIDPVAVIHSRMLLADNPRATVLQADVRQPASILGSSAVAELLDLSQPIAVLMVTVLHFVPDSDDPAGVIDSFREATAPGSYLAISHVIADERAVGINQAGKVYDETPTGVTPRSRAEIAGLLRGYELVDPGLVYLPAWRPDAASMGADPLADNPVRSTILAAVGRR</sequence>
<keyword evidence="2" id="KW-1185">Reference proteome</keyword>
<dbReference type="InterPro" id="IPR029063">
    <property type="entry name" value="SAM-dependent_MTases_sf"/>
</dbReference>
<dbReference type="KEGG" id="fra:Francci3_1003"/>
<name>Q2JEA6_FRACC</name>
<dbReference type="PIRSF" id="PIRSF017393">
    <property type="entry name" value="MTase_SAV2177"/>
    <property type="match status" value="1"/>
</dbReference>
<evidence type="ECO:0008006" key="3">
    <source>
        <dbReference type="Google" id="ProtNLM"/>
    </source>
</evidence>
<dbReference type="HOGENOM" id="CLU_067079_1_0_11"/>
<dbReference type="STRING" id="106370.Francci3_1003"/>
<reference evidence="1 2" key="1">
    <citation type="journal article" date="2007" name="Genome Res.">
        <title>Genome characteristics of facultatively symbiotic Frankia sp. strains reflect host range and host plant biogeography.</title>
        <authorList>
            <person name="Normand P."/>
            <person name="Lapierre P."/>
            <person name="Tisa L.S."/>
            <person name="Gogarten J.P."/>
            <person name="Alloisio N."/>
            <person name="Bagnarol E."/>
            <person name="Bassi C.A."/>
            <person name="Berry A.M."/>
            <person name="Bickhart D.M."/>
            <person name="Choisne N."/>
            <person name="Couloux A."/>
            <person name="Cournoyer B."/>
            <person name="Cruveiller S."/>
            <person name="Daubin V."/>
            <person name="Demange N."/>
            <person name="Francino M.P."/>
            <person name="Goltsman E."/>
            <person name="Huang Y."/>
            <person name="Kopp O.R."/>
            <person name="Labarre L."/>
            <person name="Lapidus A."/>
            <person name="Lavire C."/>
            <person name="Marechal J."/>
            <person name="Martinez M."/>
            <person name="Mastronunzio J.E."/>
            <person name="Mullin B.C."/>
            <person name="Niemann J."/>
            <person name="Pujic P."/>
            <person name="Rawnsley T."/>
            <person name="Rouy Z."/>
            <person name="Schenowitz C."/>
            <person name="Sellstedt A."/>
            <person name="Tavares F."/>
            <person name="Tomkins J.P."/>
            <person name="Vallenet D."/>
            <person name="Valverde C."/>
            <person name="Wall L.G."/>
            <person name="Wang Y."/>
            <person name="Medigue C."/>
            <person name="Benson D.R."/>
        </authorList>
    </citation>
    <scope>NUCLEOTIDE SEQUENCE [LARGE SCALE GENOMIC DNA]</scope>
    <source>
        <strain evidence="2">DSM 45818 / CECT 9043 / CcI3</strain>
    </source>
</reference>
<dbReference type="SUPFAM" id="SSF53335">
    <property type="entry name" value="S-adenosyl-L-methionine-dependent methyltransferases"/>
    <property type="match status" value="1"/>
</dbReference>
<dbReference type="CDD" id="cd02440">
    <property type="entry name" value="AdoMet_MTases"/>
    <property type="match status" value="1"/>
</dbReference>
<dbReference type="Gene3D" id="3.40.50.150">
    <property type="entry name" value="Vaccinia Virus protein VP39"/>
    <property type="match status" value="1"/>
</dbReference>
<dbReference type="EMBL" id="CP000249">
    <property type="protein sequence ID" value="ABD10386.1"/>
    <property type="molecule type" value="Genomic_DNA"/>
</dbReference>
<dbReference type="InterPro" id="IPR006764">
    <property type="entry name" value="SAM_dep_MeTrfase_SAV2177_type"/>
</dbReference>